<feature type="region of interest" description="Disordered" evidence="1">
    <location>
        <begin position="170"/>
        <end position="189"/>
    </location>
</feature>
<evidence type="ECO:0000256" key="1">
    <source>
        <dbReference type="SAM" id="MobiDB-lite"/>
    </source>
</evidence>
<protein>
    <submittedName>
        <fullName evidence="2">Uncharacterized protein</fullName>
    </submittedName>
</protein>
<evidence type="ECO:0000313" key="2">
    <source>
        <dbReference type="EMBL" id="CAA7260676.1"/>
    </source>
</evidence>
<organism evidence="2 3">
    <name type="scientific">Cyclocybe aegerita</name>
    <name type="common">Black poplar mushroom</name>
    <name type="synonym">Agrocybe aegerita</name>
    <dbReference type="NCBI Taxonomy" id="1973307"/>
    <lineage>
        <taxon>Eukaryota</taxon>
        <taxon>Fungi</taxon>
        <taxon>Dikarya</taxon>
        <taxon>Basidiomycota</taxon>
        <taxon>Agaricomycotina</taxon>
        <taxon>Agaricomycetes</taxon>
        <taxon>Agaricomycetidae</taxon>
        <taxon>Agaricales</taxon>
        <taxon>Agaricineae</taxon>
        <taxon>Bolbitiaceae</taxon>
        <taxon>Cyclocybe</taxon>
    </lineage>
</organism>
<comment type="caution">
    <text evidence="2">The sequence shown here is derived from an EMBL/GenBank/DDBJ whole genome shotgun (WGS) entry which is preliminary data.</text>
</comment>
<dbReference type="AlphaFoldDB" id="A0A8S0W7X1"/>
<proteinExistence type="predicted"/>
<accession>A0A8S0W7X1</accession>
<gene>
    <name evidence="2" type="ORF">AAE3_LOCUS3001</name>
</gene>
<evidence type="ECO:0000313" key="3">
    <source>
        <dbReference type="Proteomes" id="UP000467700"/>
    </source>
</evidence>
<sequence>MLNKTIAAGASKPVGLVPVTSNDIHQLKTSLAAGLDSLTVLFNAQQQDNFVHLGDSVKSPSIFRTPTPSEPSPSPPSLPLPNVSIPDLGHGHGAWRHALSQWMEVDPVTGYALKDWPPDWYTGSMWTVMVMVYKEYERLELDKVRFIQEYPEADKSLTNLVNLIRRQNKKTWTSKNGSPEQWDSPSLIN</sequence>
<dbReference type="OrthoDB" id="3052667at2759"/>
<feature type="region of interest" description="Disordered" evidence="1">
    <location>
        <begin position="61"/>
        <end position="80"/>
    </location>
</feature>
<dbReference type="Proteomes" id="UP000467700">
    <property type="component" value="Unassembled WGS sequence"/>
</dbReference>
<reference evidence="2 3" key="1">
    <citation type="submission" date="2020-01" db="EMBL/GenBank/DDBJ databases">
        <authorList>
            <person name="Gupta K D."/>
        </authorList>
    </citation>
    <scope>NUCLEOTIDE SEQUENCE [LARGE SCALE GENOMIC DNA]</scope>
</reference>
<name>A0A8S0W7X1_CYCAE</name>
<keyword evidence="3" id="KW-1185">Reference proteome</keyword>
<feature type="compositionally biased region" description="Pro residues" evidence="1">
    <location>
        <begin position="68"/>
        <end position="79"/>
    </location>
</feature>
<dbReference type="EMBL" id="CACVBS010000030">
    <property type="protein sequence ID" value="CAA7260676.1"/>
    <property type="molecule type" value="Genomic_DNA"/>
</dbReference>